<dbReference type="InterPro" id="IPR029419">
    <property type="entry name" value="Arg_succ_lyase_C"/>
</dbReference>
<dbReference type="OrthoDB" id="2561043at2759"/>
<dbReference type="SUPFAM" id="SSF48557">
    <property type="entry name" value="L-aspartase-like"/>
    <property type="match status" value="1"/>
</dbReference>
<dbReference type="InterPro" id="IPR022761">
    <property type="entry name" value="Fumarate_lyase_N"/>
</dbReference>
<name>A0A9P5GVU0_9HYPO</name>
<dbReference type="GO" id="GO:0004056">
    <property type="term" value="F:argininosuccinate lyase activity"/>
    <property type="evidence" value="ECO:0007669"/>
    <property type="project" value="InterPro"/>
</dbReference>
<reference evidence="6" key="1">
    <citation type="submission" date="2020-03" db="EMBL/GenBank/DDBJ databases">
        <title>Draft Genome Sequence of Cylindrodendrum hubeiense.</title>
        <authorList>
            <person name="Buettner E."/>
            <person name="Kellner H."/>
        </authorList>
    </citation>
    <scope>NUCLEOTIDE SEQUENCE</scope>
    <source>
        <strain evidence="6">IHI 201604</strain>
    </source>
</reference>
<dbReference type="FunFam" id="1.20.200.10:FF:000025">
    <property type="entry name" value="Argininosuccinate lyase chloroplastic"/>
    <property type="match status" value="1"/>
</dbReference>
<dbReference type="CDD" id="cd01359">
    <property type="entry name" value="Argininosuccinate_lyase"/>
    <property type="match status" value="1"/>
</dbReference>
<dbReference type="InterPro" id="IPR024083">
    <property type="entry name" value="Fumarase/histidase_N"/>
</dbReference>
<dbReference type="PRINTS" id="PR00149">
    <property type="entry name" value="FUMRATELYASE"/>
</dbReference>
<accession>A0A9P5GVU0</accession>
<dbReference type="Gene3D" id="1.10.275.10">
    <property type="entry name" value="Fumarase/aspartase (N-terminal domain)"/>
    <property type="match status" value="1"/>
</dbReference>
<dbReference type="GO" id="GO:0042450">
    <property type="term" value="P:L-arginine biosynthetic process via ornithine"/>
    <property type="evidence" value="ECO:0007669"/>
    <property type="project" value="InterPro"/>
</dbReference>
<dbReference type="Gene3D" id="1.20.200.10">
    <property type="entry name" value="Fumarase/aspartase (Central domain)"/>
    <property type="match status" value="1"/>
</dbReference>
<dbReference type="PRINTS" id="PR00145">
    <property type="entry name" value="ARGSUCLYASE"/>
</dbReference>
<evidence type="ECO:0000256" key="1">
    <source>
        <dbReference type="ARBA" id="ARBA00010755"/>
    </source>
</evidence>
<gene>
    <name evidence="6" type="ORF">G7Z17_g11475</name>
</gene>
<dbReference type="Gene3D" id="1.10.40.30">
    <property type="entry name" value="Fumarase/aspartase (C-terminal domain)"/>
    <property type="match status" value="1"/>
</dbReference>
<feature type="domain" description="Fumarate lyase N-terminal" evidence="3">
    <location>
        <begin position="30"/>
        <end position="224"/>
    </location>
</feature>
<evidence type="ECO:0000256" key="2">
    <source>
        <dbReference type="ARBA" id="ARBA00032749"/>
    </source>
</evidence>
<sequence length="532" mass="61724">MKEFKELEKGLLQVQNEWETGTFTIISGVDIIGKNIAGKLHTGRSRNEQVVCDMRMWLRDELRKIDEQLTSFLKLMAARAESEIDYLMPGYTHLQRAQPVRWSHWMISYGFAFANDLERLREVIKRINRSPLGAGALAGNPFGIDHDMMTEELGFEGILWNSMGAVADRDFVSETLQWGSILMQHISRWTEDLIIYSTAEFDFVRLADAYSTGSSLMPQGRQPQASPWQERPCLLARWPASWMTQKGLPSTYNKDLLEPMMDHASLDPFMLATDVVDYLVRKGVPFRETHHMSGRCVAKSEETGIPMNELFYETLKAIDERFEEDITDVFYYEEWRTLLLRTCRRVHMEAAPALYGSNTLSFEDARSLLGMTFKISSSQWAMIRQVDVGISIKHDWWRWNDAWALLGELPGLQRARIRAGRTDNRPRAIKNEKGQRVLEDISEEMRHARDFKLWAYPMRKWKSESRVDVGFKANLRDELAELRDNLRDVGVTDRLTLFWILPGKLVLLEGNTKAFVAPADWEEVEDEPEWRL</sequence>
<dbReference type="InterPro" id="IPR056632">
    <property type="entry name" value="DUF7730"/>
</dbReference>
<comment type="caution">
    <text evidence="6">The sequence shown here is derived from an EMBL/GenBank/DDBJ whole genome shotgun (WGS) entry which is preliminary data.</text>
</comment>
<dbReference type="PANTHER" id="PTHR43814:SF1">
    <property type="entry name" value="ARGININOSUCCINATE LYASE"/>
    <property type="match status" value="1"/>
</dbReference>
<proteinExistence type="inferred from homology"/>
<evidence type="ECO:0000313" key="6">
    <source>
        <dbReference type="EMBL" id="KAF7542549.1"/>
    </source>
</evidence>
<feature type="domain" description="Argininosuccinate lyase C-terminal" evidence="4">
    <location>
        <begin position="269"/>
        <end position="334"/>
    </location>
</feature>
<dbReference type="Pfam" id="PF00206">
    <property type="entry name" value="Lyase_1"/>
    <property type="match status" value="1"/>
</dbReference>
<evidence type="ECO:0000313" key="7">
    <source>
        <dbReference type="Proteomes" id="UP000722485"/>
    </source>
</evidence>
<dbReference type="Pfam" id="PF24864">
    <property type="entry name" value="DUF7730"/>
    <property type="match status" value="1"/>
</dbReference>
<dbReference type="NCBIfam" id="TIGR00838">
    <property type="entry name" value="argH"/>
    <property type="match status" value="1"/>
</dbReference>
<evidence type="ECO:0000259" key="5">
    <source>
        <dbReference type="Pfam" id="PF24864"/>
    </source>
</evidence>
<dbReference type="InterPro" id="IPR009049">
    <property type="entry name" value="Argininosuccinate_lyase"/>
</dbReference>
<feature type="domain" description="DUF7730" evidence="5">
    <location>
        <begin position="337"/>
        <end position="454"/>
    </location>
</feature>
<keyword evidence="7" id="KW-1185">Reference proteome</keyword>
<comment type="similarity">
    <text evidence="1">Belongs to the lyase 1 family. Argininosuccinate lyase subfamily.</text>
</comment>
<dbReference type="PANTHER" id="PTHR43814">
    <property type="entry name" value="ARGININOSUCCINATE LYASE"/>
    <property type="match status" value="1"/>
</dbReference>
<dbReference type="EMBL" id="JAANBB010000435">
    <property type="protein sequence ID" value="KAF7542549.1"/>
    <property type="molecule type" value="Genomic_DNA"/>
</dbReference>
<dbReference type="Pfam" id="PF14698">
    <property type="entry name" value="ASL_C2"/>
    <property type="match status" value="1"/>
</dbReference>
<evidence type="ECO:0000259" key="3">
    <source>
        <dbReference type="Pfam" id="PF00206"/>
    </source>
</evidence>
<dbReference type="GO" id="GO:0005829">
    <property type="term" value="C:cytosol"/>
    <property type="evidence" value="ECO:0007669"/>
    <property type="project" value="TreeGrafter"/>
</dbReference>
<dbReference type="InterPro" id="IPR008948">
    <property type="entry name" value="L-Aspartase-like"/>
</dbReference>
<protein>
    <recommendedName>
        <fullName evidence="2">Arginosuccinase</fullName>
    </recommendedName>
</protein>
<dbReference type="InterPro" id="IPR000362">
    <property type="entry name" value="Fumarate_lyase_fam"/>
</dbReference>
<evidence type="ECO:0000259" key="4">
    <source>
        <dbReference type="Pfam" id="PF14698"/>
    </source>
</evidence>
<dbReference type="FunFam" id="1.10.40.30:FF:000001">
    <property type="entry name" value="Argininosuccinate lyase"/>
    <property type="match status" value="1"/>
</dbReference>
<organism evidence="6 7">
    <name type="scientific">Cylindrodendrum hubeiense</name>
    <dbReference type="NCBI Taxonomy" id="595255"/>
    <lineage>
        <taxon>Eukaryota</taxon>
        <taxon>Fungi</taxon>
        <taxon>Dikarya</taxon>
        <taxon>Ascomycota</taxon>
        <taxon>Pezizomycotina</taxon>
        <taxon>Sordariomycetes</taxon>
        <taxon>Hypocreomycetidae</taxon>
        <taxon>Hypocreales</taxon>
        <taxon>Nectriaceae</taxon>
        <taxon>Cylindrodendrum</taxon>
    </lineage>
</organism>
<dbReference type="Proteomes" id="UP000722485">
    <property type="component" value="Unassembled WGS sequence"/>
</dbReference>
<dbReference type="AlphaFoldDB" id="A0A9P5GVU0"/>